<name>A0A4R6DE24_9MICO</name>
<evidence type="ECO:0000313" key="2">
    <source>
        <dbReference type="EMBL" id="TDN42811.1"/>
    </source>
</evidence>
<reference evidence="2 3" key="1">
    <citation type="submission" date="2019-03" db="EMBL/GenBank/DDBJ databases">
        <title>Genomic analyses of the natural microbiome of Caenorhabditis elegans.</title>
        <authorList>
            <person name="Samuel B."/>
        </authorList>
    </citation>
    <scope>NUCLEOTIDE SEQUENCE [LARGE SCALE GENOMIC DNA]</scope>
    <source>
        <strain evidence="2 3">JUb65</strain>
    </source>
</reference>
<accession>A0A4R6DE24</accession>
<evidence type="ECO:0000313" key="3">
    <source>
        <dbReference type="Proteomes" id="UP000295764"/>
    </source>
</evidence>
<organism evidence="2 3">
    <name type="scientific">Curtobacterium flaccumfaciens</name>
    <dbReference type="NCBI Taxonomy" id="2035"/>
    <lineage>
        <taxon>Bacteria</taxon>
        <taxon>Bacillati</taxon>
        <taxon>Actinomycetota</taxon>
        <taxon>Actinomycetes</taxon>
        <taxon>Micrococcales</taxon>
        <taxon>Microbacteriaceae</taxon>
        <taxon>Curtobacterium</taxon>
    </lineage>
</organism>
<proteinExistence type="predicted"/>
<sequence length="71" mass="7585">MSYVHDNPGGTEAHGVDLIDGDDPAVRILVHGDLPTTIEHEGRTWLSSGESHADGDDQAPPIAIYRPVDTP</sequence>
<dbReference type="AlphaFoldDB" id="A0A4R6DE24"/>
<dbReference type="OrthoDB" id="5020281at2"/>
<dbReference type="Proteomes" id="UP000295764">
    <property type="component" value="Unassembled WGS sequence"/>
</dbReference>
<protein>
    <submittedName>
        <fullName evidence="2">Uncharacterized protein</fullName>
    </submittedName>
</protein>
<comment type="caution">
    <text evidence="2">The sequence shown here is derived from an EMBL/GenBank/DDBJ whole genome shotgun (WGS) entry which is preliminary data.</text>
</comment>
<evidence type="ECO:0000256" key="1">
    <source>
        <dbReference type="SAM" id="MobiDB-lite"/>
    </source>
</evidence>
<dbReference type="RefSeq" id="WP_133520545.1">
    <property type="nucleotide sequence ID" value="NZ_SNVW01000010.1"/>
</dbReference>
<dbReference type="EMBL" id="SNVW01000010">
    <property type="protein sequence ID" value="TDN42811.1"/>
    <property type="molecule type" value="Genomic_DNA"/>
</dbReference>
<gene>
    <name evidence="2" type="ORF">EDF64_11068</name>
</gene>
<feature type="region of interest" description="Disordered" evidence="1">
    <location>
        <begin position="46"/>
        <end position="71"/>
    </location>
</feature>